<evidence type="ECO:0000313" key="9">
    <source>
        <dbReference type="Proteomes" id="UP000660668"/>
    </source>
</evidence>
<dbReference type="CDD" id="cd06171">
    <property type="entry name" value="Sigma70_r4"/>
    <property type="match status" value="1"/>
</dbReference>
<feature type="domain" description="RNA polymerase sigma-70 region 2" evidence="6">
    <location>
        <begin position="20"/>
        <end position="84"/>
    </location>
</feature>
<dbReference type="Pfam" id="PF08281">
    <property type="entry name" value="Sigma70_r4_2"/>
    <property type="match status" value="1"/>
</dbReference>
<evidence type="ECO:0000256" key="5">
    <source>
        <dbReference type="ARBA" id="ARBA00023163"/>
    </source>
</evidence>
<dbReference type="GO" id="GO:0016987">
    <property type="term" value="F:sigma factor activity"/>
    <property type="evidence" value="ECO:0007669"/>
    <property type="project" value="UniProtKB-KW"/>
</dbReference>
<name>A0A930VIQ8_9ACTN</name>
<dbReference type="RefSeq" id="WP_194695604.1">
    <property type="nucleotide sequence ID" value="NZ_JADKPO010000007.1"/>
</dbReference>
<dbReference type="GO" id="GO:0006352">
    <property type="term" value="P:DNA-templated transcription initiation"/>
    <property type="evidence" value="ECO:0007669"/>
    <property type="project" value="InterPro"/>
</dbReference>
<dbReference type="InterPro" id="IPR014325">
    <property type="entry name" value="RNA_pol_sigma-E_actinobac"/>
</dbReference>
<comment type="similarity">
    <text evidence="1">Belongs to the sigma-70 factor family. ECF subfamily.</text>
</comment>
<protein>
    <submittedName>
        <fullName evidence="8">SigE family RNA polymerase sigma factor</fullName>
    </submittedName>
</protein>
<dbReference type="InterPro" id="IPR013249">
    <property type="entry name" value="RNA_pol_sigma70_r4_t2"/>
</dbReference>
<comment type="caution">
    <text evidence="8">The sequence shown here is derived from an EMBL/GenBank/DDBJ whole genome shotgun (WGS) entry which is preliminary data.</text>
</comment>
<keyword evidence="2" id="KW-0805">Transcription regulation</keyword>
<dbReference type="Pfam" id="PF04542">
    <property type="entry name" value="Sigma70_r2"/>
    <property type="match status" value="1"/>
</dbReference>
<dbReference type="InterPro" id="IPR039425">
    <property type="entry name" value="RNA_pol_sigma-70-like"/>
</dbReference>
<organism evidence="8 9">
    <name type="scientific">Nocardioides agariphilus</name>
    <dbReference type="NCBI Taxonomy" id="433664"/>
    <lineage>
        <taxon>Bacteria</taxon>
        <taxon>Bacillati</taxon>
        <taxon>Actinomycetota</taxon>
        <taxon>Actinomycetes</taxon>
        <taxon>Propionibacteriales</taxon>
        <taxon>Nocardioidaceae</taxon>
        <taxon>Nocardioides</taxon>
    </lineage>
</organism>
<keyword evidence="9" id="KW-1185">Reference proteome</keyword>
<evidence type="ECO:0000256" key="1">
    <source>
        <dbReference type="ARBA" id="ARBA00010641"/>
    </source>
</evidence>
<dbReference type="PANTHER" id="PTHR43133:SF50">
    <property type="entry name" value="ECF RNA POLYMERASE SIGMA FACTOR SIGM"/>
    <property type="match status" value="1"/>
</dbReference>
<dbReference type="Gene3D" id="1.10.1740.10">
    <property type="match status" value="1"/>
</dbReference>
<dbReference type="Proteomes" id="UP000660668">
    <property type="component" value="Unassembled WGS sequence"/>
</dbReference>
<evidence type="ECO:0000313" key="8">
    <source>
        <dbReference type="EMBL" id="MBF4767448.1"/>
    </source>
</evidence>
<dbReference type="EMBL" id="JADKPO010000007">
    <property type="protein sequence ID" value="MBF4767448.1"/>
    <property type="molecule type" value="Genomic_DNA"/>
</dbReference>
<dbReference type="InterPro" id="IPR036388">
    <property type="entry name" value="WH-like_DNA-bd_sf"/>
</dbReference>
<dbReference type="InterPro" id="IPR013325">
    <property type="entry name" value="RNA_pol_sigma_r2"/>
</dbReference>
<dbReference type="InterPro" id="IPR013324">
    <property type="entry name" value="RNA_pol_sigma_r3/r4-like"/>
</dbReference>
<sequence length="180" mass="20024">MSPSPAAWHDTDADGAVEQLYAAHWRELVRLSVLLVRDVGTAEEVVQDAFVAMHRKWGTLRDPERALGYLRRTVVNGSRSRLRHLKVVRTHAERQTAPDAVRGADEALLQTERRAAVLDALEALPRRQREVIALRYYVDLSEAEIADALGISRGAVKSHASRGSATLRELLASHLEAPHD</sequence>
<feature type="domain" description="RNA polymerase sigma factor 70 region 4 type 2" evidence="7">
    <location>
        <begin position="115"/>
        <end position="166"/>
    </location>
</feature>
<dbReference type="SUPFAM" id="SSF88659">
    <property type="entry name" value="Sigma3 and sigma4 domains of RNA polymerase sigma factors"/>
    <property type="match status" value="1"/>
</dbReference>
<evidence type="ECO:0000259" key="7">
    <source>
        <dbReference type="Pfam" id="PF08281"/>
    </source>
</evidence>
<dbReference type="AlphaFoldDB" id="A0A930VIQ8"/>
<proteinExistence type="inferred from homology"/>
<dbReference type="PANTHER" id="PTHR43133">
    <property type="entry name" value="RNA POLYMERASE ECF-TYPE SIGMA FACTO"/>
    <property type="match status" value="1"/>
</dbReference>
<dbReference type="InterPro" id="IPR007627">
    <property type="entry name" value="RNA_pol_sigma70_r2"/>
</dbReference>
<evidence type="ECO:0000256" key="2">
    <source>
        <dbReference type="ARBA" id="ARBA00023015"/>
    </source>
</evidence>
<evidence type="ECO:0000256" key="4">
    <source>
        <dbReference type="ARBA" id="ARBA00023125"/>
    </source>
</evidence>
<accession>A0A930VIQ8</accession>
<keyword evidence="4" id="KW-0238">DNA-binding</keyword>
<dbReference type="NCBIfam" id="TIGR02983">
    <property type="entry name" value="SigE-fam_strep"/>
    <property type="match status" value="1"/>
</dbReference>
<reference evidence="8" key="1">
    <citation type="submission" date="2020-11" db="EMBL/GenBank/DDBJ databases">
        <title>Nocardioides cynanchi sp. nov., isolated from soil of rhizosphere of Cynanchum wilfordii.</title>
        <authorList>
            <person name="Lee J.-S."/>
            <person name="Suh M.K."/>
            <person name="Kim J.-S."/>
        </authorList>
    </citation>
    <scope>NUCLEOTIDE SEQUENCE</scope>
    <source>
        <strain evidence="8">KCTC 19276</strain>
    </source>
</reference>
<dbReference type="SUPFAM" id="SSF88946">
    <property type="entry name" value="Sigma2 domain of RNA polymerase sigma factors"/>
    <property type="match status" value="1"/>
</dbReference>
<dbReference type="GO" id="GO:0003677">
    <property type="term" value="F:DNA binding"/>
    <property type="evidence" value="ECO:0007669"/>
    <property type="project" value="UniProtKB-KW"/>
</dbReference>
<dbReference type="Gene3D" id="1.10.10.10">
    <property type="entry name" value="Winged helix-like DNA-binding domain superfamily/Winged helix DNA-binding domain"/>
    <property type="match status" value="1"/>
</dbReference>
<dbReference type="InterPro" id="IPR014284">
    <property type="entry name" value="RNA_pol_sigma-70_dom"/>
</dbReference>
<evidence type="ECO:0000256" key="3">
    <source>
        <dbReference type="ARBA" id="ARBA00023082"/>
    </source>
</evidence>
<keyword evidence="5" id="KW-0804">Transcription</keyword>
<dbReference type="NCBIfam" id="TIGR02937">
    <property type="entry name" value="sigma70-ECF"/>
    <property type="match status" value="1"/>
</dbReference>
<evidence type="ECO:0000259" key="6">
    <source>
        <dbReference type="Pfam" id="PF04542"/>
    </source>
</evidence>
<gene>
    <name evidence="8" type="ORF">ISU10_06670</name>
</gene>
<keyword evidence="3" id="KW-0731">Sigma factor</keyword>